<dbReference type="Proteomes" id="UP000886998">
    <property type="component" value="Unassembled WGS sequence"/>
</dbReference>
<evidence type="ECO:0000313" key="2">
    <source>
        <dbReference type="Proteomes" id="UP000886998"/>
    </source>
</evidence>
<evidence type="ECO:0000313" key="1">
    <source>
        <dbReference type="EMBL" id="GFY66890.1"/>
    </source>
</evidence>
<dbReference type="EMBL" id="BMAV01016285">
    <property type="protein sequence ID" value="GFY66890.1"/>
    <property type="molecule type" value="Genomic_DNA"/>
</dbReference>
<gene>
    <name evidence="1" type="primary">AVEN_34098_1</name>
    <name evidence="1" type="ORF">TNIN_179201</name>
</gene>
<protein>
    <submittedName>
        <fullName evidence="1">Uncharacterized protein</fullName>
    </submittedName>
</protein>
<comment type="caution">
    <text evidence="1">The sequence shown here is derived from an EMBL/GenBank/DDBJ whole genome shotgun (WGS) entry which is preliminary data.</text>
</comment>
<accession>A0A8X7CIJ2</accession>
<proteinExistence type="predicted"/>
<organism evidence="1 2">
    <name type="scientific">Trichonephila inaurata madagascariensis</name>
    <dbReference type="NCBI Taxonomy" id="2747483"/>
    <lineage>
        <taxon>Eukaryota</taxon>
        <taxon>Metazoa</taxon>
        <taxon>Ecdysozoa</taxon>
        <taxon>Arthropoda</taxon>
        <taxon>Chelicerata</taxon>
        <taxon>Arachnida</taxon>
        <taxon>Araneae</taxon>
        <taxon>Araneomorphae</taxon>
        <taxon>Entelegynae</taxon>
        <taxon>Araneoidea</taxon>
        <taxon>Nephilidae</taxon>
        <taxon>Trichonephila</taxon>
        <taxon>Trichonephila inaurata</taxon>
    </lineage>
</organism>
<keyword evidence="2" id="KW-1185">Reference proteome</keyword>
<reference evidence="1" key="1">
    <citation type="submission" date="2020-08" db="EMBL/GenBank/DDBJ databases">
        <title>Multicomponent nature underlies the extraordinary mechanical properties of spider dragline silk.</title>
        <authorList>
            <person name="Kono N."/>
            <person name="Nakamura H."/>
            <person name="Mori M."/>
            <person name="Yoshida Y."/>
            <person name="Ohtoshi R."/>
            <person name="Malay A.D."/>
            <person name="Moran D.A.P."/>
            <person name="Tomita M."/>
            <person name="Numata K."/>
            <person name="Arakawa K."/>
        </authorList>
    </citation>
    <scope>NUCLEOTIDE SEQUENCE</scope>
</reference>
<sequence>MISDEEFFSTSLSDEEFFSTSLSDKEFFSTSLSDKELTPKEVTPVDRFDKFQSEKPPSIDTLPRTIGVLSATCLGYSITNGFQVISNNRLEGEQLKHDVQRLQIDRLFVVDSDFVLPFEHARVIYLQHLENFPPCIMCGEAKCHRWRVIACGLQRLLSSERPRNPALVCWLYHILHIIRPYYSSTYSYAPFYDYFKRNVSDLNIFNTHRVNIPQFLLRFVQVSRKNFPEPGDAFGIQLTCRITKNDTQSTLDSKHLGSHEQCVQYNVVKSLQYEIHLFSTPSHIFELATKRTFSSVLVQQYTIAELLHCIPDAGYLERGSPRRNPPEQRDGLARNLERSPLEVLSFEAPKKNLVRFSTMHPSPHYPVQTSADKIFFGQQFNEGTGYQFALYSKQTSVAGSF</sequence>
<dbReference type="AlphaFoldDB" id="A0A8X7CIJ2"/>
<name>A0A8X7CIJ2_9ARAC</name>